<organism evidence="3 4">
    <name type="scientific">Cellulosimicrobium funkei</name>
    <dbReference type="NCBI Taxonomy" id="264251"/>
    <lineage>
        <taxon>Bacteria</taxon>
        <taxon>Bacillati</taxon>
        <taxon>Actinomycetota</taxon>
        <taxon>Actinomycetes</taxon>
        <taxon>Micrococcales</taxon>
        <taxon>Promicromonosporaceae</taxon>
        <taxon>Cellulosimicrobium</taxon>
    </lineage>
</organism>
<name>A0A0H2KP32_9MICO</name>
<dbReference type="EMBL" id="JNBQ01000005">
    <property type="protein sequence ID" value="KLN35306.1"/>
    <property type="molecule type" value="Genomic_DNA"/>
</dbReference>
<evidence type="ECO:0000256" key="1">
    <source>
        <dbReference type="ARBA" id="ARBA00006817"/>
    </source>
</evidence>
<gene>
    <name evidence="3" type="ORF">FB00_07730</name>
</gene>
<dbReference type="RefSeq" id="WP_082141100.1">
    <property type="nucleotide sequence ID" value="NZ_JNBQ01000005.1"/>
</dbReference>
<keyword evidence="4" id="KW-1185">Reference proteome</keyword>
<dbReference type="STRING" id="264251.FB00_07730"/>
<proteinExistence type="inferred from homology"/>
<dbReference type="Gene3D" id="3.30.530.20">
    <property type="match status" value="1"/>
</dbReference>
<protein>
    <recommendedName>
        <fullName evidence="2">Activator of Hsp90 ATPase homologue 1/2-like C-terminal domain-containing protein</fullName>
    </recommendedName>
</protein>
<sequence length="174" mass="18633">MTETSESPEVEPTGSVVREDDGRWIVLRRTFAAPVADVWASLTEPAGLEPWIGTWDGDPTTGSVRFVMTAEGATDGDECRVLRCDPPHRLVVETAVGETSWHLEVDLADDGGATALVFRQALGPDEDAGSIGPGWEYYLDRLAAARAGRDPATVVWDSYYPALAAHYGSTAAPA</sequence>
<dbReference type="Pfam" id="PF08327">
    <property type="entry name" value="AHSA1"/>
    <property type="match status" value="1"/>
</dbReference>
<feature type="domain" description="Activator of Hsp90 ATPase homologue 1/2-like C-terminal" evidence="2">
    <location>
        <begin position="33"/>
        <end position="145"/>
    </location>
</feature>
<comment type="caution">
    <text evidence="3">The sequence shown here is derived from an EMBL/GenBank/DDBJ whole genome shotgun (WGS) entry which is preliminary data.</text>
</comment>
<dbReference type="Proteomes" id="UP000035265">
    <property type="component" value="Unassembled WGS sequence"/>
</dbReference>
<comment type="similarity">
    <text evidence="1">Belongs to the AHA1 family.</text>
</comment>
<dbReference type="PATRIC" id="fig|264251.5.peg.1573"/>
<reference evidence="3 4" key="1">
    <citation type="submission" date="2014-05" db="EMBL/GenBank/DDBJ databases">
        <title>Cellulosimicrobium funkei U11 genome.</title>
        <authorList>
            <person name="Hu C."/>
            <person name="Gong Y."/>
            <person name="Wan W."/>
            <person name="Jiang M."/>
        </authorList>
    </citation>
    <scope>NUCLEOTIDE SEQUENCE [LARGE SCALE GENOMIC DNA]</scope>
    <source>
        <strain evidence="3 4">U11</strain>
    </source>
</reference>
<evidence type="ECO:0000259" key="2">
    <source>
        <dbReference type="Pfam" id="PF08327"/>
    </source>
</evidence>
<accession>A0A0H2KP32</accession>
<evidence type="ECO:0000313" key="4">
    <source>
        <dbReference type="Proteomes" id="UP000035265"/>
    </source>
</evidence>
<evidence type="ECO:0000313" key="3">
    <source>
        <dbReference type="EMBL" id="KLN35306.1"/>
    </source>
</evidence>
<dbReference type="SUPFAM" id="SSF55961">
    <property type="entry name" value="Bet v1-like"/>
    <property type="match status" value="1"/>
</dbReference>
<dbReference type="AlphaFoldDB" id="A0A0H2KP32"/>
<dbReference type="InterPro" id="IPR023393">
    <property type="entry name" value="START-like_dom_sf"/>
</dbReference>
<dbReference type="InterPro" id="IPR013538">
    <property type="entry name" value="ASHA1/2-like_C"/>
</dbReference>
<dbReference type="CDD" id="cd08899">
    <property type="entry name" value="SRPBCC_CalC_Aha1-like_6"/>
    <property type="match status" value="1"/>
</dbReference>